<reference evidence="2" key="1">
    <citation type="submission" date="2020-10" db="EMBL/GenBank/DDBJ databases">
        <authorList>
            <person name="Gilroy R."/>
        </authorList>
    </citation>
    <scope>NUCLEOTIDE SEQUENCE</scope>
    <source>
        <strain evidence="2">ChiGjej1B1-24693</strain>
    </source>
</reference>
<dbReference type="GO" id="GO:0005975">
    <property type="term" value="P:carbohydrate metabolic process"/>
    <property type="evidence" value="ECO:0007669"/>
    <property type="project" value="UniProtKB-ARBA"/>
</dbReference>
<dbReference type="Gene3D" id="2.60.40.10">
    <property type="entry name" value="Immunoglobulins"/>
    <property type="match status" value="1"/>
</dbReference>
<feature type="domain" description="Rhamnogalacturonan lyase" evidence="1">
    <location>
        <begin position="108"/>
        <end position="270"/>
    </location>
</feature>
<sequence length="275" mass="29494">MSTTVTGVKAEADVRQVQLTWDLLPLSTMVDHYRIHAAQTRSSFTPSDDNLIGTTIGDIWLHSGLAVDGDSWSYHVVTVDAAGRHGEPSKVVTAEVPRSVTVTGEAILTVGSFDGKTLEFHHAPDQYAEIAAQHPDGVIDVDQADDDTAAQWPYLLPGPGDAWAGRMAYALTWTFELEEVPTAPVMAIWLVDTTRLGGVLEIEVNGESVEPRELVKGGTAGSRKGDIADPDAGLLPSYHEFTLADGLLDRGENSVVFTLAEGGWLAWDAVGVFEA</sequence>
<proteinExistence type="predicted"/>
<evidence type="ECO:0000313" key="2">
    <source>
        <dbReference type="EMBL" id="HIT75826.1"/>
    </source>
</evidence>
<dbReference type="InterPro" id="IPR029411">
    <property type="entry name" value="RG-lyase_III"/>
</dbReference>
<reference evidence="2" key="2">
    <citation type="journal article" date="2021" name="PeerJ">
        <title>Extensive microbial diversity within the chicken gut microbiome revealed by metagenomics and culture.</title>
        <authorList>
            <person name="Gilroy R."/>
            <person name="Ravi A."/>
            <person name="Getino M."/>
            <person name="Pursley I."/>
            <person name="Horton D.L."/>
            <person name="Alikhan N.F."/>
            <person name="Baker D."/>
            <person name="Gharbi K."/>
            <person name="Hall N."/>
            <person name="Watson M."/>
            <person name="Adriaenssens E.M."/>
            <person name="Foster-Nyarko E."/>
            <person name="Jarju S."/>
            <person name="Secka A."/>
            <person name="Antonio M."/>
            <person name="Oren A."/>
            <person name="Chaudhuri R.R."/>
            <person name="La Ragione R."/>
            <person name="Hildebrand F."/>
            <person name="Pallen M.J."/>
        </authorList>
    </citation>
    <scope>NUCLEOTIDE SEQUENCE</scope>
    <source>
        <strain evidence="2">ChiGjej1B1-24693</strain>
    </source>
</reference>
<comment type="caution">
    <text evidence="2">The sequence shown here is derived from an EMBL/GenBank/DDBJ whole genome shotgun (WGS) entry which is preliminary data.</text>
</comment>
<accession>A0A9D1KMT1</accession>
<dbReference type="InterPro" id="IPR013783">
    <property type="entry name" value="Ig-like_fold"/>
</dbReference>
<dbReference type="EMBL" id="DVLP01000284">
    <property type="protein sequence ID" value="HIT75826.1"/>
    <property type="molecule type" value="Genomic_DNA"/>
</dbReference>
<evidence type="ECO:0000259" key="1">
    <source>
        <dbReference type="Pfam" id="PF14683"/>
    </source>
</evidence>
<name>A0A9D1KMT1_9ACTN</name>
<protein>
    <recommendedName>
        <fullName evidence="1">Rhamnogalacturonan lyase domain-containing protein</fullName>
    </recommendedName>
</protein>
<evidence type="ECO:0000313" key="3">
    <source>
        <dbReference type="Proteomes" id="UP000886842"/>
    </source>
</evidence>
<dbReference type="Pfam" id="PF14683">
    <property type="entry name" value="CBM-like"/>
    <property type="match status" value="1"/>
</dbReference>
<dbReference type="Proteomes" id="UP000886842">
    <property type="component" value="Unassembled WGS sequence"/>
</dbReference>
<dbReference type="AlphaFoldDB" id="A0A9D1KMT1"/>
<organism evidence="2 3">
    <name type="scientific">Candidatus Avipropionibacterium avicola</name>
    <dbReference type="NCBI Taxonomy" id="2840701"/>
    <lineage>
        <taxon>Bacteria</taxon>
        <taxon>Bacillati</taxon>
        <taxon>Actinomycetota</taxon>
        <taxon>Actinomycetes</taxon>
        <taxon>Propionibacteriales</taxon>
        <taxon>Propionibacteriaceae</taxon>
        <taxon>Propionibacteriaceae incertae sedis</taxon>
        <taxon>Candidatus Avipropionibacterium</taxon>
    </lineage>
</organism>
<gene>
    <name evidence="2" type="ORF">IAA98_09590</name>
</gene>